<sequence length="71" mass="7729">MDKALTQMEANKLSGEGAEETNHPDQFSGLAPKVRGWFNRERPIHVPNLPNVPSPPPDTLSSSKGTQKPGH</sequence>
<protein>
    <submittedName>
        <fullName evidence="2">Uncharacterized protein</fullName>
    </submittedName>
</protein>
<comment type="caution">
    <text evidence="2">The sequence shown here is derived from an EMBL/GenBank/DDBJ whole genome shotgun (WGS) entry which is preliminary data.</text>
</comment>
<dbReference type="EMBL" id="CABITT030000004">
    <property type="protein sequence ID" value="VVB02100.1"/>
    <property type="molecule type" value="Genomic_DNA"/>
</dbReference>
<gene>
    <name evidence="2" type="ORF">ANE_LOCUS12544</name>
</gene>
<dbReference type="AlphaFoldDB" id="A0A565BMG4"/>
<accession>A0A565BMG4</accession>
<feature type="compositionally biased region" description="Polar residues" evidence="1">
    <location>
        <begin position="59"/>
        <end position="71"/>
    </location>
</feature>
<feature type="region of interest" description="Disordered" evidence="1">
    <location>
        <begin position="1"/>
        <end position="71"/>
    </location>
</feature>
<name>A0A565BMG4_9BRAS</name>
<keyword evidence="3" id="KW-1185">Reference proteome</keyword>
<proteinExistence type="predicted"/>
<dbReference type="Proteomes" id="UP000489600">
    <property type="component" value="Unassembled WGS sequence"/>
</dbReference>
<evidence type="ECO:0000256" key="1">
    <source>
        <dbReference type="SAM" id="MobiDB-lite"/>
    </source>
</evidence>
<organism evidence="2 3">
    <name type="scientific">Arabis nemorensis</name>
    <dbReference type="NCBI Taxonomy" id="586526"/>
    <lineage>
        <taxon>Eukaryota</taxon>
        <taxon>Viridiplantae</taxon>
        <taxon>Streptophyta</taxon>
        <taxon>Embryophyta</taxon>
        <taxon>Tracheophyta</taxon>
        <taxon>Spermatophyta</taxon>
        <taxon>Magnoliopsida</taxon>
        <taxon>eudicotyledons</taxon>
        <taxon>Gunneridae</taxon>
        <taxon>Pentapetalae</taxon>
        <taxon>rosids</taxon>
        <taxon>malvids</taxon>
        <taxon>Brassicales</taxon>
        <taxon>Brassicaceae</taxon>
        <taxon>Arabideae</taxon>
        <taxon>Arabis</taxon>
    </lineage>
</organism>
<evidence type="ECO:0000313" key="2">
    <source>
        <dbReference type="EMBL" id="VVB02100.1"/>
    </source>
</evidence>
<reference evidence="2" key="1">
    <citation type="submission" date="2019-07" db="EMBL/GenBank/DDBJ databases">
        <authorList>
            <person name="Dittberner H."/>
        </authorList>
    </citation>
    <scope>NUCLEOTIDE SEQUENCE [LARGE SCALE GENOMIC DNA]</scope>
</reference>
<dbReference type="OrthoDB" id="10542901at2759"/>
<evidence type="ECO:0000313" key="3">
    <source>
        <dbReference type="Proteomes" id="UP000489600"/>
    </source>
</evidence>